<evidence type="ECO:0000256" key="9">
    <source>
        <dbReference type="ARBA" id="ARBA00023170"/>
    </source>
</evidence>
<evidence type="ECO:0000256" key="8">
    <source>
        <dbReference type="ARBA" id="ARBA00023163"/>
    </source>
</evidence>
<name>A0A0N5AUQ1_9BILA</name>
<evidence type="ECO:0000259" key="15">
    <source>
        <dbReference type="PROSITE" id="PS51843"/>
    </source>
</evidence>
<sequence length="647" mass="72539">MDIDTDDDNQSLFMDPAKSSDESQDSKQCAVCGDSPAKVHYGVLACFGCKGFFRRAVKDGHNKYVCRYEKKCKVDKYERNSCRYCRFKKCLQVGMNPDSVRPDRDQTGKQRFARLTKMQKKVIFPNMIMNNVAKRIAEDDLPSGDDWTKHLNIDLRKVLVELINLDADIQKTTVSYKSDDLKVFSLRPLFVERTLRSGQTSQPAEHAVLSVSDLSVTSLWRLLQIIDWIKGLCKIAEADDDNKVISVDDELCLLKYCFSSYMIFSLAAKNATSSTNSDIFCLYGCNDKTDSSSILKVYIFSNNDLVTRTLTEFVAPLRRLAPSDAELVVLKGIITMNPEIKQQKTSGISDTPGLSKLAVKAVTHVRDTLQELLFKSLKKSRPKVTFTSAQFGNYLLILPILKDLADSMQENLRKQNTKPTTPEEIKSYKNILYELFSPYEPGTSHASENAEMSDRSDYETEKTNRLPNIINIQHPIEETETQLPTSIFSTSFTAPLPLAATDTSFASADDRLQKTAATSMQVVPSMSLVSSTSLPIPSTQYNQYLSAATYANTLTTPNNLFVRPTAMPFIRPTESQKNGNDDSNKAVLSTVAKLPLQFTKSMEEMLKPPGQPEDAWNRPLGNDWANGMTTPNKEIVAHFFPECADTL</sequence>
<dbReference type="FunFam" id="3.30.50.10:FF:000030">
    <property type="entry name" value="Nuclear Hormone Receptor family"/>
    <property type="match status" value="1"/>
</dbReference>
<dbReference type="GO" id="GO:0008270">
    <property type="term" value="F:zinc ion binding"/>
    <property type="evidence" value="ECO:0007669"/>
    <property type="project" value="UniProtKB-KW"/>
</dbReference>
<evidence type="ECO:0000256" key="13">
    <source>
        <dbReference type="SAM" id="MobiDB-lite"/>
    </source>
</evidence>
<dbReference type="PROSITE" id="PS51843">
    <property type="entry name" value="NR_LBD"/>
    <property type="match status" value="1"/>
</dbReference>
<comment type="similarity">
    <text evidence="2 12">Belongs to the nuclear hormone receptor family.</text>
</comment>
<keyword evidence="5 12" id="KW-0862">Zinc</keyword>
<evidence type="ECO:0000259" key="14">
    <source>
        <dbReference type="PROSITE" id="PS51030"/>
    </source>
</evidence>
<dbReference type="PANTHER" id="PTHR47519">
    <property type="entry name" value="NUCLEAR HORMONE RECEPTOR FAMILY MEMBER NHR-31-RELATED"/>
    <property type="match status" value="1"/>
</dbReference>
<dbReference type="SMART" id="SM00430">
    <property type="entry name" value="HOLI"/>
    <property type="match status" value="1"/>
</dbReference>
<dbReference type="SMART" id="SM00399">
    <property type="entry name" value="ZnF_C4"/>
    <property type="match status" value="1"/>
</dbReference>
<evidence type="ECO:0000313" key="17">
    <source>
        <dbReference type="WBParaSite" id="SMUV_0000859101-mRNA-1"/>
    </source>
</evidence>
<evidence type="ECO:0000256" key="2">
    <source>
        <dbReference type="ARBA" id="ARBA00005993"/>
    </source>
</evidence>
<dbReference type="SUPFAM" id="SSF57716">
    <property type="entry name" value="Glucocorticoid receptor-like (DNA-binding domain)"/>
    <property type="match status" value="1"/>
</dbReference>
<keyword evidence="6 12" id="KW-0805">Transcription regulation</keyword>
<evidence type="ECO:0000256" key="10">
    <source>
        <dbReference type="ARBA" id="ARBA00023242"/>
    </source>
</evidence>
<comment type="function">
    <text evidence="11">Orphan nuclear receptor.</text>
</comment>
<dbReference type="Pfam" id="PF00105">
    <property type="entry name" value="zf-C4"/>
    <property type="match status" value="1"/>
</dbReference>
<accession>A0A0N5AUQ1</accession>
<evidence type="ECO:0000313" key="16">
    <source>
        <dbReference type="Proteomes" id="UP000046393"/>
    </source>
</evidence>
<dbReference type="InterPro" id="IPR035500">
    <property type="entry name" value="NHR-like_dom_sf"/>
</dbReference>
<evidence type="ECO:0000256" key="1">
    <source>
        <dbReference type="ARBA" id="ARBA00004123"/>
    </source>
</evidence>
<dbReference type="GO" id="GO:0003700">
    <property type="term" value="F:DNA-binding transcription factor activity"/>
    <property type="evidence" value="ECO:0007669"/>
    <property type="project" value="InterPro"/>
</dbReference>
<dbReference type="InterPro" id="IPR001628">
    <property type="entry name" value="Znf_hrmn_rcpt"/>
</dbReference>
<dbReference type="InterPro" id="IPR052496">
    <property type="entry name" value="Orphan_Nuclear_Rcpt"/>
</dbReference>
<dbReference type="InterPro" id="IPR049636">
    <property type="entry name" value="HNF4-like_DBD"/>
</dbReference>
<dbReference type="Gene3D" id="3.30.50.10">
    <property type="entry name" value="Erythroid Transcription Factor GATA-1, subunit A"/>
    <property type="match status" value="1"/>
</dbReference>
<keyword evidence="9 12" id="KW-0675">Receptor</keyword>
<dbReference type="Gene3D" id="1.10.565.10">
    <property type="entry name" value="Retinoid X Receptor"/>
    <property type="match status" value="1"/>
</dbReference>
<dbReference type="InterPro" id="IPR000536">
    <property type="entry name" value="Nucl_hrmn_rcpt_lig-bd"/>
</dbReference>
<dbReference type="PROSITE" id="PS51030">
    <property type="entry name" value="NUCLEAR_REC_DBD_2"/>
    <property type="match status" value="1"/>
</dbReference>
<dbReference type="CDD" id="cd06960">
    <property type="entry name" value="NR_DBD_HNF4A"/>
    <property type="match status" value="1"/>
</dbReference>
<proteinExistence type="inferred from homology"/>
<keyword evidence="7 12" id="KW-0238">DNA-binding</keyword>
<dbReference type="STRING" id="451379.A0A0N5AUQ1"/>
<evidence type="ECO:0000256" key="11">
    <source>
        <dbReference type="ARBA" id="ARBA00037512"/>
    </source>
</evidence>
<dbReference type="Proteomes" id="UP000046393">
    <property type="component" value="Unplaced"/>
</dbReference>
<comment type="subcellular location">
    <subcellularLocation>
        <location evidence="1 12">Nucleus</location>
    </subcellularLocation>
</comment>
<dbReference type="Pfam" id="PF00104">
    <property type="entry name" value="Hormone_recep"/>
    <property type="match status" value="1"/>
</dbReference>
<dbReference type="GO" id="GO:0000978">
    <property type="term" value="F:RNA polymerase II cis-regulatory region sequence-specific DNA binding"/>
    <property type="evidence" value="ECO:0007669"/>
    <property type="project" value="InterPro"/>
</dbReference>
<evidence type="ECO:0000256" key="3">
    <source>
        <dbReference type="ARBA" id="ARBA00022723"/>
    </source>
</evidence>
<dbReference type="InterPro" id="IPR013088">
    <property type="entry name" value="Znf_NHR/GATA"/>
</dbReference>
<evidence type="ECO:0000256" key="4">
    <source>
        <dbReference type="ARBA" id="ARBA00022771"/>
    </source>
</evidence>
<keyword evidence="4 12" id="KW-0863">Zinc-finger</keyword>
<dbReference type="PANTHER" id="PTHR47519:SF1">
    <property type="entry name" value="NUCLEAR HORMONE RECEPTOR FAMILY MEMBER NHR-31"/>
    <property type="match status" value="1"/>
</dbReference>
<dbReference type="AlphaFoldDB" id="A0A0N5AUQ1"/>
<organism evidence="16 17">
    <name type="scientific">Syphacia muris</name>
    <dbReference type="NCBI Taxonomy" id="451379"/>
    <lineage>
        <taxon>Eukaryota</taxon>
        <taxon>Metazoa</taxon>
        <taxon>Ecdysozoa</taxon>
        <taxon>Nematoda</taxon>
        <taxon>Chromadorea</taxon>
        <taxon>Rhabditida</taxon>
        <taxon>Spirurina</taxon>
        <taxon>Oxyuridomorpha</taxon>
        <taxon>Oxyuroidea</taxon>
        <taxon>Oxyuridae</taxon>
        <taxon>Syphacia</taxon>
    </lineage>
</organism>
<protein>
    <submittedName>
        <fullName evidence="17">Nuclear receptor domain-containing protein</fullName>
    </submittedName>
</protein>
<keyword evidence="3 12" id="KW-0479">Metal-binding</keyword>
<keyword evidence="8 12" id="KW-0804">Transcription</keyword>
<dbReference type="GO" id="GO:0005634">
    <property type="term" value="C:nucleus"/>
    <property type="evidence" value="ECO:0007669"/>
    <property type="project" value="UniProtKB-SubCell"/>
</dbReference>
<reference evidence="17" key="1">
    <citation type="submission" date="2017-02" db="UniProtKB">
        <authorList>
            <consortium name="WormBaseParasite"/>
        </authorList>
    </citation>
    <scope>IDENTIFICATION</scope>
</reference>
<dbReference type="WBParaSite" id="SMUV_0000859101-mRNA-1">
    <property type="protein sequence ID" value="SMUV_0000859101-mRNA-1"/>
    <property type="gene ID" value="SMUV_0000859101"/>
</dbReference>
<dbReference type="PROSITE" id="PS00031">
    <property type="entry name" value="NUCLEAR_REC_DBD_1"/>
    <property type="match status" value="1"/>
</dbReference>
<feature type="domain" description="NR LBD" evidence="15">
    <location>
        <begin position="158"/>
        <end position="434"/>
    </location>
</feature>
<keyword evidence="10 12" id="KW-0539">Nucleus</keyword>
<feature type="domain" description="Nuclear receptor" evidence="14">
    <location>
        <begin position="26"/>
        <end position="102"/>
    </location>
</feature>
<evidence type="ECO:0000256" key="5">
    <source>
        <dbReference type="ARBA" id="ARBA00022833"/>
    </source>
</evidence>
<evidence type="ECO:0000256" key="6">
    <source>
        <dbReference type="ARBA" id="ARBA00023015"/>
    </source>
</evidence>
<keyword evidence="16" id="KW-1185">Reference proteome</keyword>
<feature type="region of interest" description="Disordered" evidence="13">
    <location>
        <begin position="1"/>
        <end position="26"/>
    </location>
</feature>
<dbReference type="SUPFAM" id="SSF48508">
    <property type="entry name" value="Nuclear receptor ligand-binding domain"/>
    <property type="match status" value="1"/>
</dbReference>
<evidence type="ECO:0000256" key="12">
    <source>
        <dbReference type="RuleBase" id="RU004334"/>
    </source>
</evidence>
<evidence type="ECO:0000256" key="7">
    <source>
        <dbReference type="ARBA" id="ARBA00023125"/>
    </source>
</evidence>
<dbReference type="PRINTS" id="PR00047">
    <property type="entry name" value="STROIDFINGER"/>
</dbReference>